<dbReference type="InterPro" id="IPR013766">
    <property type="entry name" value="Thioredoxin_domain"/>
</dbReference>
<comment type="caution">
    <text evidence="3">The sequence shown here is derived from an EMBL/GenBank/DDBJ whole genome shotgun (WGS) entry which is preliminary data.</text>
</comment>
<dbReference type="PANTHER" id="PTHR45672">
    <property type="entry name" value="PROTEIN DISULFIDE-ISOMERASE C17H9.14C-RELATED"/>
    <property type="match status" value="1"/>
</dbReference>
<evidence type="ECO:0000256" key="1">
    <source>
        <dbReference type="SAM" id="Phobius"/>
    </source>
</evidence>
<name>A0AAJ0G9T9_9PEZI</name>
<dbReference type="EC" id="5.3.4.1" evidence="3"/>
<accession>A0AAJ0G9T9</accession>
<keyword evidence="1" id="KW-0812">Transmembrane</keyword>
<dbReference type="AlphaFoldDB" id="A0AAJ0G9T9"/>
<dbReference type="InterPro" id="IPR036249">
    <property type="entry name" value="Thioredoxin-like_sf"/>
</dbReference>
<feature type="domain" description="Thioredoxin" evidence="2">
    <location>
        <begin position="20"/>
        <end position="113"/>
    </location>
</feature>
<keyword evidence="4" id="KW-1185">Reference proteome</keyword>
<feature type="transmembrane region" description="Helical" evidence="1">
    <location>
        <begin position="397"/>
        <end position="418"/>
    </location>
</feature>
<evidence type="ECO:0000259" key="2">
    <source>
        <dbReference type="Pfam" id="PF00085"/>
    </source>
</evidence>
<keyword evidence="3" id="KW-0413">Isomerase</keyword>
<dbReference type="EMBL" id="JAWDJX010000014">
    <property type="protein sequence ID" value="KAK3053754.1"/>
    <property type="molecule type" value="Genomic_DNA"/>
</dbReference>
<gene>
    <name evidence="3" type="primary">PDI1_2</name>
    <name evidence="3" type="ORF">LTR09_005034</name>
</gene>
<dbReference type="GO" id="GO:0005783">
    <property type="term" value="C:endoplasmic reticulum"/>
    <property type="evidence" value="ECO:0007669"/>
    <property type="project" value="TreeGrafter"/>
</dbReference>
<dbReference type="CDD" id="cd02961">
    <property type="entry name" value="PDI_a_family"/>
    <property type="match status" value="1"/>
</dbReference>
<dbReference type="PANTHER" id="PTHR45672:SF11">
    <property type="entry name" value="PROTEIN DISULFIDE-ISOMERASE C17H9.14C"/>
    <property type="match status" value="1"/>
</dbReference>
<protein>
    <submittedName>
        <fullName evidence="3">Protein disulfide-isomerase</fullName>
        <ecNumber evidence="3">5.3.4.1</ecNumber>
    </submittedName>
</protein>
<evidence type="ECO:0000313" key="4">
    <source>
        <dbReference type="Proteomes" id="UP001271007"/>
    </source>
</evidence>
<sequence length="436" mass="49086">MPHPTNPRRPRGTCTRIDTLAFDTYIREWETVLVQFKSRYSRHCKQLAPAYATAATFLEDFGIYLAAVDCQDFSELCDEHGVNSWPTLRVYRGNPEVYEGYEGGRGVEDFITYFNKTCPPEICPTTTTTAGIPPPTPPPNPSPNTTAPNAIWLAEDHSIALLKLHIPGLETTCPLDSPSQPLSILLNFTISPNGHHLVLNSHPLALQVPDPSRPPQILAPRIPANGDLEDYSRLNLFDVDYVATQGGHLITALDYAIYARNRDDPGIRYYNYHPDIYVDVIGAGVPGWPVQTTLMDGVEQKGVKIVLYDSADSRSGLGSDDPNRRYAIESVSFVDRPLNYRAPRPDDRKCSLWSWRCANLGDPPWYQFVWPQNFDRYGRIGCTRRVVLMWKERVEGWLPVPLWVVVVGWGVIGGWRWWRRDGRVGGGKGGKLLIGR</sequence>
<dbReference type="Proteomes" id="UP001271007">
    <property type="component" value="Unassembled WGS sequence"/>
</dbReference>
<dbReference type="Pfam" id="PF00085">
    <property type="entry name" value="Thioredoxin"/>
    <property type="match status" value="1"/>
</dbReference>
<keyword evidence="1" id="KW-0472">Membrane</keyword>
<organism evidence="3 4">
    <name type="scientific">Extremus antarcticus</name>
    <dbReference type="NCBI Taxonomy" id="702011"/>
    <lineage>
        <taxon>Eukaryota</taxon>
        <taxon>Fungi</taxon>
        <taxon>Dikarya</taxon>
        <taxon>Ascomycota</taxon>
        <taxon>Pezizomycotina</taxon>
        <taxon>Dothideomycetes</taxon>
        <taxon>Dothideomycetidae</taxon>
        <taxon>Mycosphaerellales</taxon>
        <taxon>Extremaceae</taxon>
        <taxon>Extremus</taxon>
    </lineage>
</organism>
<keyword evidence="1" id="KW-1133">Transmembrane helix</keyword>
<dbReference type="Gene3D" id="3.40.30.10">
    <property type="entry name" value="Glutaredoxin"/>
    <property type="match status" value="1"/>
</dbReference>
<dbReference type="GO" id="GO:0003756">
    <property type="term" value="F:protein disulfide isomerase activity"/>
    <property type="evidence" value="ECO:0007669"/>
    <property type="project" value="UniProtKB-EC"/>
</dbReference>
<dbReference type="GO" id="GO:0006457">
    <property type="term" value="P:protein folding"/>
    <property type="evidence" value="ECO:0007669"/>
    <property type="project" value="TreeGrafter"/>
</dbReference>
<dbReference type="SUPFAM" id="SSF52833">
    <property type="entry name" value="Thioredoxin-like"/>
    <property type="match status" value="1"/>
</dbReference>
<proteinExistence type="predicted"/>
<reference evidence="3" key="1">
    <citation type="submission" date="2023-04" db="EMBL/GenBank/DDBJ databases">
        <title>Black Yeasts Isolated from many extreme environments.</title>
        <authorList>
            <person name="Coleine C."/>
            <person name="Stajich J.E."/>
            <person name="Selbmann L."/>
        </authorList>
    </citation>
    <scope>NUCLEOTIDE SEQUENCE</scope>
    <source>
        <strain evidence="3">CCFEE 5312</strain>
    </source>
</reference>
<dbReference type="InterPro" id="IPR051063">
    <property type="entry name" value="PDI"/>
</dbReference>
<evidence type="ECO:0000313" key="3">
    <source>
        <dbReference type="EMBL" id="KAK3053754.1"/>
    </source>
</evidence>